<organism evidence="3 4">
    <name type="scientific">Thraustotheca clavata</name>
    <dbReference type="NCBI Taxonomy" id="74557"/>
    <lineage>
        <taxon>Eukaryota</taxon>
        <taxon>Sar</taxon>
        <taxon>Stramenopiles</taxon>
        <taxon>Oomycota</taxon>
        <taxon>Saprolegniomycetes</taxon>
        <taxon>Saprolegniales</taxon>
        <taxon>Achlyaceae</taxon>
        <taxon>Thraustotheca</taxon>
    </lineage>
</organism>
<reference evidence="3 4" key="1">
    <citation type="journal article" date="2014" name="Genome Biol. Evol.">
        <title>The secreted proteins of Achlya hypogyna and Thraustotheca clavata identify the ancestral oomycete secretome and reveal gene acquisitions by horizontal gene transfer.</title>
        <authorList>
            <person name="Misner I."/>
            <person name="Blouin N."/>
            <person name="Leonard G."/>
            <person name="Richards T.A."/>
            <person name="Lane C.E."/>
        </authorList>
    </citation>
    <scope>NUCLEOTIDE SEQUENCE [LARGE SCALE GENOMIC DNA]</scope>
    <source>
        <strain evidence="3 4">ATCC 34112</strain>
    </source>
</reference>
<gene>
    <name evidence="3" type="ORF">THRCLA_10406</name>
</gene>
<feature type="region of interest" description="Disordered" evidence="1">
    <location>
        <begin position="138"/>
        <end position="186"/>
    </location>
</feature>
<evidence type="ECO:0000256" key="2">
    <source>
        <dbReference type="SAM" id="Phobius"/>
    </source>
</evidence>
<dbReference type="Proteomes" id="UP000243217">
    <property type="component" value="Unassembled WGS sequence"/>
</dbReference>
<name>A0A1V9YQW1_9STRA</name>
<keyword evidence="2" id="KW-1133">Transmembrane helix</keyword>
<protein>
    <submittedName>
        <fullName evidence="3">Uncharacterized protein</fullName>
    </submittedName>
</protein>
<dbReference type="EMBL" id="JNBS01003340">
    <property type="protein sequence ID" value="OQR88145.1"/>
    <property type="molecule type" value="Genomic_DNA"/>
</dbReference>
<feature type="transmembrane region" description="Helical" evidence="2">
    <location>
        <begin position="6"/>
        <end position="26"/>
    </location>
</feature>
<evidence type="ECO:0000313" key="3">
    <source>
        <dbReference type="EMBL" id="OQR88145.1"/>
    </source>
</evidence>
<keyword evidence="2" id="KW-0812">Transmembrane</keyword>
<dbReference type="AlphaFoldDB" id="A0A1V9YQW1"/>
<accession>A0A1V9YQW1</accession>
<comment type="caution">
    <text evidence="3">The sequence shown here is derived from an EMBL/GenBank/DDBJ whole genome shotgun (WGS) entry which is preliminary data.</text>
</comment>
<dbReference type="OrthoDB" id="77132at2759"/>
<evidence type="ECO:0000256" key="1">
    <source>
        <dbReference type="SAM" id="MobiDB-lite"/>
    </source>
</evidence>
<keyword evidence="4" id="KW-1185">Reference proteome</keyword>
<sequence>MDSGAIAGIVIGAVVLVGALTIALYLHHNRPTSFKNESLPTTLSRNGRHSYLSSPPPAAPFVPWFMKTGYRPSSMSHDQSIVSEPQPEPERDLNARDSFWERLSPTSKDQITNESMHRTSSAPRIFDTSTTSIPMIEIRQKRSESYDTASDASDFGSMHSFVSSSVAGTEEGERRSSDVLQSSRDM</sequence>
<proteinExistence type="predicted"/>
<keyword evidence="2" id="KW-0472">Membrane</keyword>
<evidence type="ECO:0000313" key="4">
    <source>
        <dbReference type="Proteomes" id="UP000243217"/>
    </source>
</evidence>